<sequence>MTDTLIADTADRLMAEVVTPAAVRGLKDRAAAAPVWSLLAESGFLDALVAEADGGAGLTAAEALPVLLAAGRHALPLPLGATMAARAAIAAAGEAAPEGMIALAASARRDGDDLVAQVPAGEFADAVLVPSEGGAMLLAVGRAAEEPTGEGSFCRLRWRGANGPLLSGFDPLLAGARIEAAEMAGAMEAMLATTLRYANDRSQFGKPIGKFQAVQQQLAVMTERVHGARAAADLAARAPDVPEAVATAKITIGEAAAEVTAIAHAVHGAIGMTEELDLHLLSDRLRRGRLRYGSERHWAGRLGEAVLAAPEATLLDFVRARVFL</sequence>
<dbReference type="Pfam" id="PF00441">
    <property type="entry name" value="Acyl-CoA_dh_1"/>
    <property type="match status" value="1"/>
</dbReference>
<dbReference type="GO" id="GO:0050660">
    <property type="term" value="F:flavin adenine dinucleotide binding"/>
    <property type="evidence" value="ECO:0007669"/>
    <property type="project" value="InterPro"/>
</dbReference>
<organism evidence="8 9">
    <name type="scientific">Phreatobacter cathodiphilus</name>
    <dbReference type="NCBI Taxonomy" id="1868589"/>
    <lineage>
        <taxon>Bacteria</taxon>
        <taxon>Pseudomonadati</taxon>
        <taxon>Pseudomonadota</taxon>
        <taxon>Alphaproteobacteria</taxon>
        <taxon>Hyphomicrobiales</taxon>
        <taxon>Phreatobacteraceae</taxon>
        <taxon>Phreatobacter</taxon>
    </lineage>
</organism>
<gene>
    <name evidence="8" type="ORF">C6569_16670</name>
</gene>
<dbReference type="KEGG" id="phr:C6569_16670"/>
<feature type="domain" description="Acyl-CoA dehydrogenase/oxidase C-terminal" evidence="6">
    <location>
        <begin position="177"/>
        <end position="293"/>
    </location>
</feature>
<proteinExistence type="inferred from homology"/>
<dbReference type="InterPro" id="IPR013786">
    <property type="entry name" value="AcylCoA_DH/ox_N"/>
</dbReference>
<dbReference type="InterPro" id="IPR009100">
    <property type="entry name" value="AcylCoA_DH/oxidase_NM_dom_sf"/>
</dbReference>
<dbReference type="InterPro" id="IPR009075">
    <property type="entry name" value="AcylCo_DH/oxidase_C"/>
</dbReference>
<dbReference type="AlphaFoldDB" id="A0A2S0NEI4"/>
<protein>
    <submittedName>
        <fullName evidence="8">Acyl-CoA dehydrogenase</fullName>
    </submittedName>
</protein>
<dbReference type="PANTHER" id="PTHR43884">
    <property type="entry name" value="ACYL-COA DEHYDROGENASE"/>
    <property type="match status" value="1"/>
</dbReference>
<evidence type="ECO:0000256" key="2">
    <source>
        <dbReference type="ARBA" id="ARBA00009347"/>
    </source>
</evidence>
<dbReference type="SUPFAM" id="SSF56645">
    <property type="entry name" value="Acyl-CoA dehydrogenase NM domain-like"/>
    <property type="match status" value="1"/>
</dbReference>
<dbReference type="RefSeq" id="WP_106749928.1">
    <property type="nucleotide sequence ID" value="NZ_CP027668.1"/>
</dbReference>
<evidence type="ECO:0000313" key="8">
    <source>
        <dbReference type="EMBL" id="AVO46558.1"/>
    </source>
</evidence>
<feature type="domain" description="Acyl-CoA dehydrogenase/oxidase N-terminal" evidence="7">
    <location>
        <begin position="5"/>
        <end position="94"/>
    </location>
</feature>
<dbReference type="InterPro" id="IPR037069">
    <property type="entry name" value="AcylCoA_DH/ox_N_sf"/>
</dbReference>
<reference evidence="8 9" key="1">
    <citation type="submission" date="2018-03" db="EMBL/GenBank/DDBJ databases">
        <title>Genome sequencing of Phreatobacter sp.</title>
        <authorList>
            <person name="Kim S.-J."/>
            <person name="Heo J."/>
            <person name="Kwon S.-W."/>
        </authorList>
    </citation>
    <scope>NUCLEOTIDE SEQUENCE [LARGE SCALE GENOMIC DNA]</scope>
    <source>
        <strain evidence="8 9">S-12</strain>
    </source>
</reference>
<dbReference type="GO" id="GO:0003995">
    <property type="term" value="F:acyl-CoA dehydrogenase activity"/>
    <property type="evidence" value="ECO:0007669"/>
    <property type="project" value="TreeGrafter"/>
</dbReference>
<evidence type="ECO:0000256" key="3">
    <source>
        <dbReference type="ARBA" id="ARBA00022630"/>
    </source>
</evidence>
<dbReference type="Gene3D" id="1.20.140.10">
    <property type="entry name" value="Butyryl-CoA Dehydrogenase, subunit A, domain 3"/>
    <property type="match status" value="1"/>
</dbReference>
<dbReference type="Proteomes" id="UP000237889">
    <property type="component" value="Chromosome"/>
</dbReference>
<keyword evidence="3" id="KW-0285">Flavoprotein</keyword>
<keyword evidence="9" id="KW-1185">Reference proteome</keyword>
<evidence type="ECO:0000256" key="5">
    <source>
        <dbReference type="ARBA" id="ARBA00023002"/>
    </source>
</evidence>
<evidence type="ECO:0000256" key="4">
    <source>
        <dbReference type="ARBA" id="ARBA00022827"/>
    </source>
</evidence>
<keyword evidence="4" id="KW-0274">FAD</keyword>
<keyword evidence="5" id="KW-0560">Oxidoreductase</keyword>
<evidence type="ECO:0000259" key="6">
    <source>
        <dbReference type="Pfam" id="PF00441"/>
    </source>
</evidence>
<dbReference type="Gene3D" id="1.10.540.10">
    <property type="entry name" value="Acyl-CoA dehydrogenase/oxidase, N-terminal domain"/>
    <property type="match status" value="1"/>
</dbReference>
<dbReference type="SUPFAM" id="SSF47203">
    <property type="entry name" value="Acyl-CoA dehydrogenase C-terminal domain-like"/>
    <property type="match status" value="1"/>
</dbReference>
<dbReference type="Pfam" id="PF02771">
    <property type="entry name" value="Acyl-CoA_dh_N"/>
    <property type="match status" value="1"/>
</dbReference>
<name>A0A2S0NEI4_9HYPH</name>
<comment type="similarity">
    <text evidence="2">Belongs to the acyl-CoA dehydrogenase family.</text>
</comment>
<dbReference type="OrthoDB" id="2450120at2"/>
<comment type="cofactor">
    <cofactor evidence="1">
        <name>FAD</name>
        <dbReference type="ChEBI" id="CHEBI:57692"/>
    </cofactor>
</comment>
<accession>A0A2S0NEI4</accession>
<dbReference type="PANTHER" id="PTHR43884:SF20">
    <property type="entry name" value="ACYL-COA DEHYDROGENASE FADE28"/>
    <property type="match status" value="1"/>
</dbReference>
<evidence type="ECO:0000259" key="7">
    <source>
        <dbReference type="Pfam" id="PF02771"/>
    </source>
</evidence>
<dbReference type="EMBL" id="CP027668">
    <property type="protein sequence ID" value="AVO46558.1"/>
    <property type="molecule type" value="Genomic_DNA"/>
</dbReference>
<evidence type="ECO:0000256" key="1">
    <source>
        <dbReference type="ARBA" id="ARBA00001974"/>
    </source>
</evidence>
<evidence type="ECO:0000313" key="9">
    <source>
        <dbReference type="Proteomes" id="UP000237889"/>
    </source>
</evidence>
<dbReference type="InterPro" id="IPR036250">
    <property type="entry name" value="AcylCo_DH-like_C"/>
</dbReference>